<accession>A0A4Q4KCS8</accession>
<protein>
    <submittedName>
        <fullName evidence="1">Uncharacterized protein</fullName>
    </submittedName>
</protein>
<evidence type="ECO:0000313" key="1">
    <source>
        <dbReference type="EMBL" id="RYM30811.1"/>
    </source>
</evidence>
<sequence>MKKILVYLLLLLAGVGIGYFLNFDFKNEDIAQEDTEEIYVEKVKKKVIKRKSEVEKTVETPVQDDSQLASDNDFIVDTLSNEEDYIEPSQNTESEEVIIMEELVAQRTITLGPSPNDTTDVSEMLNLKSKSFSKDIVVEFWQSPLNITGYELTRNRLKLFGFNPNESISLQLDKNEEQILLNTESMSIVLQKSKQFKTLKLR</sequence>
<name>A0A4Q4KCS8_9FLAO</name>
<reference evidence="1 2" key="1">
    <citation type="submission" date="2019-02" db="EMBL/GenBank/DDBJ databases">
        <title>Genome sequence of the sea-ice species Brumimicrobium glaciale.</title>
        <authorList>
            <person name="Bowman J.P."/>
        </authorList>
    </citation>
    <scope>NUCLEOTIDE SEQUENCE [LARGE SCALE GENOMIC DNA]</scope>
    <source>
        <strain evidence="1 2">IC156</strain>
    </source>
</reference>
<dbReference type="AlphaFoldDB" id="A0A4Q4KCS8"/>
<comment type="caution">
    <text evidence="1">The sequence shown here is derived from an EMBL/GenBank/DDBJ whole genome shotgun (WGS) entry which is preliminary data.</text>
</comment>
<dbReference type="RefSeq" id="WP_130095101.1">
    <property type="nucleotide sequence ID" value="NZ_SETE01000010.1"/>
</dbReference>
<keyword evidence="2" id="KW-1185">Reference proteome</keyword>
<organism evidence="1 2">
    <name type="scientific">Brumimicrobium glaciale</name>
    <dbReference type="NCBI Taxonomy" id="200475"/>
    <lineage>
        <taxon>Bacteria</taxon>
        <taxon>Pseudomonadati</taxon>
        <taxon>Bacteroidota</taxon>
        <taxon>Flavobacteriia</taxon>
        <taxon>Flavobacteriales</taxon>
        <taxon>Crocinitomicaceae</taxon>
        <taxon>Brumimicrobium</taxon>
    </lineage>
</organism>
<proteinExistence type="predicted"/>
<dbReference type="EMBL" id="SETE01000010">
    <property type="protein sequence ID" value="RYM30811.1"/>
    <property type="molecule type" value="Genomic_DNA"/>
</dbReference>
<evidence type="ECO:0000313" key="2">
    <source>
        <dbReference type="Proteomes" id="UP000293952"/>
    </source>
</evidence>
<dbReference type="OrthoDB" id="1467904at2"/>
<gene>
    <name evidence="1" type="ORF">ERX46_17165</name>
</gene>
<dbReference type="Proteomes" id="UP000293952">
    <property type="component" value="Unassembled WGS sequence"/>
</dbReference>